<dbReference type="RefSeq" id="YP_007673013.1">
    <property type="nucleotide sequence ID" value="NC_020837.1"/>
</dbReference>
<evidence type="ECO:0000313" key="5">
    <source>
        <dbReference type="EMBL" id="AOV57998.1"/>
    </source>
</evidence>
<dbReference type="Proteomes" id="UP000203521">
    <property type="component" value="Segment"/>
</dbReference>
<dbReference type="EMBL" id="KU686193">
    <property type="protein sequence ID" value="AOV57748.1"/>
    <property type="molecule type" value="Genomic_DNA"/>
</dbReference>
<name>M4QRX7_9CAUD</name>
<feature type="compositionally biased region" description="Basic and acidic residues" evidence="1">
    <location>
        <begin position="56"/>
        <end position="75"/>
    </location>
</feature>
<proteinExistence type="predicted"/>
<dbReference type="Proteomes" id="UP000241265">
    <property type="component" value="Genome"/>
</dbReference>
<evidence type="ECO:0000313" key="3">
    <source>
        <dbReference type="EMBL" id="AOV57498.1"/>
    </source>
</evidence>
<dbReference type="EMBL" id="KU686192">
    <property type="protein sequence ID" value="AOV57498.1"/>
    <property type="molecule type" value="Genomic_DNA"/>
</dbReference>
<evidence type="ECO:0000313" key="4">
    <source>
        <dbReference type="EMBL" id="AOV57748.1"/>
    </source>
</evidence>
<dbReference type="GeneID" id="15009517"/>
<organism evidence="2 8">
    <name type="scientific">Synechococcus phage S-CAM1</name>
    <dbReference type="NCBI Taxonomy" id="754037"/>
    <lineage>
        <taxon>Viruses</taxon>
        <taxon>Duplodnaviria</taxon>
        <taxon>Heunggongvirae</taxon>
        <taxon>Uroviricota</taxon>
        <taxon>Caudoviricetes</taxon>
        <taxon>Pantevenvirales</taxon>
        <taxon>Kyanoviridae</taxon>
        <taxon>Anaposvirus</taxon>
        <taxon>Anaposvirus socalone</taxon>
    </lineage>
</organism>
<accession>M4QRX7</accession>
<sequence length="90" mass="9993">MKKLSKVRRLKKAMKNINTMTSEEIQTGVSDLYDAMLERALIKNEQKRKGFGYDISESRKRDSRGGADDGVRSEGEQSSEPGEPEGSGTP</sequence>
<dbReference type="KEGG" id="vg:15009517"/>
<reference evidence="2 8" key="1">
    <citation type="submission" date="2010-11" db="EMBL/GenBank/DDBJ databases">
        <title>The Genome Sequence of Synechococcus phage S-CAM1 0208SB26.</title>
        <authorList>
            <consortium name="The Broad Institute Genome Sequencing Platform"/>
            <person name="Henn M.R."/>
            <person name="Martiny J."/>
            <person name="Weihe C."/>
            <person name="Levin J."/>
            <person name="Malboeuf C."/>
            <person name="Casali M."/>
            <person name="Russ C."/>
            <person name="Lennon N."/>
            <person name="Chapman S.B."/>
            <person name="Erlich R."/>
            <person name="Young S.K."/>
            <person name="Yandava C."/>
            <person name="Zeng Q."/>
            <person name="Alvarado L."/>
            <person name="Anderson S."/>
            <person name="Berlin A."/>
            <person name="Chen Z."/>
            <person name="Freedman E."/>
            <person name="Gellesch M."/>
            <person name="Goldberg J."/>
            <person name="Green L."/>
            <person name="Griggs A."/>
            <person name="Gujja S."/>
            <person name="Heilman E.R."/>
            <person name="Heiman D."/>
            <person name="Hollinger A."/>
            <person name="Howarth C."/>
            <person name="Larson L."/>
            <person name="Mehta T."/>
            <person name="Pearson M."/>
            <person name="Roberts A."/>
            <person name="Ryan E."/>
            <person name="Saif S."/>
            <person name="Shea T."/>
            <person name="Shenoy N."/>
            <person name="Sisk P."/>
            <person name="Stolte C."/>
            <person name="Sykes S."/>
            <person name="White J."/>
            <person name="Haas B."/>
            <person name="Nusbaum C."/>
            <person name="Birren B."/>
        </authorList>
    </citation>
    <scope>NUCLEOTIDE SEQUENCE [LARGE SCALE GENOMIC DNA]</scope>
    <source>
        <strain evidence="2 8">S-CAM1</strain>
    </source>
</reference>
<feature type="compositionally biased region" description="Low complexity" evidence="1">
    <location>
        <begin position="76"/>
        <end position="90"/>
    </location>
</feature>
<evidence type="ECO:0000256" key="1">
    <source>
        <dbReference type="SAM" id="MobiDB-lite"/>
    </source>
</evidence>
<evidence type="ECO:0000313" key="2">
    <source>
        <dbReference type="EMBL" id="AGH26835.1"/>
    </source>
</evidence>
<dbReference type="Proteomes" id="UP000241494">
    <property type="component" value="Segment"/>
</dbReference>
<protein>
    <submittedName>
        <fullName evidence="2">Uncharacterized protein</fullName>
    </submittedName>
</protein>
<dbReference type="EMBL" id="KU686196">
    <property type="protein sequence ID" value="AOV58498.1"/>
    <property type="molecule type" value="Genomic_DNA"/>
</dbReference>
<evidence type="ECO:0000313" key="8">
    <source>
        <dbReference type="Proteomes" id="UP000203521"/>
    </source>
</evidence>
<dbReference type="EMBL" id="KU686194">
    <property type="protein sequence ID" value="AOV57998.1"/>
    <property type="molecule type" value="Genomic_DNA"/>
</dbReference>
<gene>
    <name evidence="5" type="ORF">C030809_246</name>
    <name evidence="7" type="ORF">C290910_246</name>
    <name evidence="4" type="ORF">N170310_246</name>
    <name evidence="3" type="ORF">N330309_246</name>
    <name evidence="6" type="ORF">S170810_246</name>
    <name evidence="2" type="ORF">SXBG_00099</name>
</gene>
<dbReference type="EMBL" id="HQ634177">
    <property type="protein sequence ID" value="AGH26835.1"/>
    <property type="molecule type" value="Genomic_DNA"/>
</dbReference>
<dbReference type="Proteomes" id="UP000240287">
    <property type="component" value="Genome"/>
</dbReference>
<evidence type="ECO:0000313" key="7">
    <source>
        <dbReference type="EMBL" id="AOV58498.1"/>
    </source>
</evidence>
<reference evidence="9 10" key="2">
    <citation type="journal article" date="2016" name="Virology">
        <title>The genomic content and context of auxiliary metabolic genes in marine cyanomyoviruses.</title>
        <authorList>
            <person name="Crummett L.T."/>
            <person name="Puxty R.J."/>
            <person name="Weihe C."/>
            <person name="Marston M.F."/>
            <person name="Martiny J.B."/>
        </authorList>
    </citation>
    <scope>NUCLEOTIDE SEQUENCE [LARGE SCALE GENOMIC DNA]</scope>
    <source>
        <strain evidence="3">0309SB33</strain>
        <strain evidence="4">0310NB17</strain>
        <strain evidence="5">0809CC03</strain>
        <strain evidence="6">0810SB17</strain>
        <strain evidence="7">0910CC29</strain>
    </source>
</reference>
<evidence type="ECO:0000313" key="10">
    <source>
        <dbReference type="Proteomes" id="UP000241265"/>
    </source>
</evidence>
<dbReference type="Proteomes" id="UP000241610">
    <property type="component" value="Segment"/>
</dbReference>
<dbReference type="Proteomes" id="UP000241591">
    <property type="component" value="Segment"/>
</dbReference>
<keyword evidence="8" id="KW-1185">Reference proteome</keyword>
<dbReference type="EMBL" id="KU686195">
    <property type="protein sequence ID" value="AOV58248.1"/>
    <property type="molecule type" value="Genomic_DNA"/>
</dbReference>
<feature type="region of interest" description="Disordered" evidence="1">
    <location>
        <begin position="46"/>
        <end position="90"/>
    </location>
</feature>
<evidence type="ECO:0000313" key="6">
    <source>
        <dbReference type="EMBL" id="AOV58248.1"/>
    </source>
</evidence>
<evidence type="ECO:0000313" key="9">
    <source>
        <dbReference type="Proteomes" id="UP000240287"/>
    </source>
</evidence>